<organism evidence="1 2">
    <name type="scientific">Paenibacillus algorifonticola</name>
    <dbReference type="NCBI Taxonomy" id="684063"/>
    <lineage>
        <taxon>Bacteria</taxon>
        <taxon>Bacillati</taxon>
        <taxon>Bacillota</taxon>
        <taxon>Bacilli</taxon>
        <taxon>Bacillales</taxon>
        <taxon>Paenibacillaceae</taxon>
        <taxon>Paenibacillus</taxon>
    </lineage>
</organism>
<proteinExistence type="predicted"/>
<evidence type="ECO:0000313" key="1">
    <source>
        <dbReference type="EMBL" id="SFF09014.1"/>
    </source>
</evidence>
<sequence length="209" mass="24319">MIEILEKVALKEIEEQSFELTKQYLSVHKLVYENDKPKIADVIMNDGEQSAEFYFSIVDEDYYFVVYLDTSPEVKVRFMGMSAGNRVYLSVSSNVTNLEKLLEGVHLVPIKTWQKGTPISKINANRFYEDSGSTLLIWNAKMKDFDAGCYIDGELLIGAGLNETIHFLQKLNTTKTKEILEYIEQYETNDDYMTREKVIDFYSKYYRLT</sequence>
<dbReference type="Proteomes" id="UP000183410">
    <property type="component" value="Unassembled WGS sequence"/>
</dbReference>
<dbReference type="RefSeq" id="WP_052737146.1">
    <property type="nucleotide sequence ID" value="NZ_FONN01000013.1"/>
</dbReference>
<accession>A0A1I2FUB0</accession>
<dbReference type="OrthoDB" id="2652375at2"/>
<reference evidence="2" key="1">
    <citation type="submission" date="2016-10" db="EMBL/GenBank/DDBJ databases">
        <authorList>
            <person name="Varghese N."/>
            <person name="Submissions S."/>
        </authorList>
    </citation>
    <scope>NUCLEOTIDE SEQUENCE [LARGE SCALE GENOMIC DNA]</scope>
    <source>
        <strain evidence="2">CGMCC 1.10223</strain>
    </source>
</reference>
<keyword evidence="2" id="KW-1185">Reference proteome</keyword>
<dbReference type="AlphaFoldDB" id="A0A1I2FUB0"/>
<name>A0A1I2FUB0_9BACL</name>
<protein>
    <submittedName>
        <fullName evidence="1">Uncharacterized protein</fullName>
    </submittedName>
</protein>
<dbReference type="EMBL" id="FONN01000013">
    <property type="protein sequence ID" value="SFF09014.1"/>
    <property type="molecule type" value="Genomic_DNA"/>
</dbReference>
<evidence type="ECO:0000313" key="2">
    <source>
        <dbReference type="Proteomes" id="UP000183410"/>
    </source>
</evidence>
<gene>
    <name evidence="1" type="ORF">SAMN04487969_113149</name>
</gene>